<proteinExistence type="predicted"/>
<keyword evidence="2" id="KW-1185">Reference proteome</keyword>
<gene>
    <name evidence="1" type="ORF">IPOD504_LOCUS639</name>
</gene>
<sequence length="104" mass="11474">MARIPIEGLDEQLLVILRTWVPPTTVSSDDILCIECFVLLQEQMLSNTTPSQAVIPLSPALGHVNICFGCGTSIERQNLQSFIKLPSKEFYLKIDSSSSCQTFG</sequence>
<dbReference type="EMBL" id="OW152813">
    <property type="protein sequence ID" value="CAH2035634.1"/>
    <property type="molecule type" value="Genomic_DNA"/>
</dbReference>
<evidence type="ECO:0000313" key="2">
    <source>
        <dbReference type="Proteomes" id="UP000837857"/>
    </source>
</evidence>
<organism evidence="1 2">
    <name type="scientific">Iphiclides podalirius</name>
    <name type="common">scarce swallowtail</name>
    <dbReference type="NCBI Taxonomy" id="110791"/>
    <lineage>
        <taxon>Eukaryota</taxon>
        <taxon>Metazoa</taxon>
        <taxon>Ecdysozoa</taxon>
        <taxon>Arthropoda</taxon>
        <taxon>Hexapoda</taxon>
        <taxon>Insecta</taxon>
        <taxon>Pterygota</taxon>
        <taxon>Neoptera</taxon>
        <taxon>Endopterygota</taxon>
        <taxon>Lepidoptera</taxon>
        <taxon>Glossata</taxon>
        <taxon>Ditrysia</taxon>
        <taxon>Papilionoidea</taxon>
        <taxon>Papilionidae</taxon>
        <taxon>Papilioninae</taxon>
        <taxon>Iphiclides</taxon>
    </lineage>
</organism>
<evidence type="ECO:0000313" key="1">
    <source>
        <dbReference type="EMBL" id="CAH2035634.1"/>
    </source>
</evidence>
<protein>
    <submittedName>
        <fullName evidence="1">Uncharacterized protein</fullName>
    </submittedName>
</protein>
<name>A0ABN8HQX4_9NEOP</name>
<feature type="non-terminal residue" evidence="1">
    <location>
        <position position="1"/>
    </location>
</feature>
<dbReference type="Proteomes" id="UP000837857">
    <property type="component" value="Chromosome 1"/>
</dbReference>
<reference evidence="1" key="1">
    <citation type="submission" date="2022-03" db="EMBL/GenBank/DDBJ databases">
        <authorList>
            <person name="Martin H S."/>
        </authorList>
    </citation>
    <scope>NUCLEOTIDE SEQUENCE</scope>
</reference>
<accession>A0ABN8HQX4</accession>